<dbReference type="PROSITE" id="PS51186">
    <property type="entry name" value="GNAT"/>
    <property type="match status" value="1"/>
</dbReference>
<dbReference type="AlphaFoldDB" id="A0A1E5PTV9"/>
<comment type="caution">
    <text evidence="4">The sequence shown here is derived from an EMBL/GenBank/DDBJ whole genome shotgun (WGS) entry which is preliminary data.</text>
</comment>
<feature type="domain" description="N-acetyltransferase" evidence="3">
    <location>
        <begin position="6"/>
        <end position="186"/>
    </location>
</feature>
<dbReference type="InterPro" id="IPR050832">
    <property type="entry name" value="Bact_Acetyltransf"/>
</dbReference>
<evidence type="ECO:0000256" key="2">
    <source>
        <dbReference type="ARBA" id="ARBA00023315"/>
    </source>
</evidence>
<evidence type="ECO:0000313" key="5">
    <source>
        <dbReference type="Proteomes" id="UP000095705"/>
    </source>
</evidence>
<dbReference type="OrthoDB" id="9799092at2"/>
<evidence type="ECO:0000259" key="3">
    <source>
        <dbReference type="PROSITE" id="PS51186"/>
    </source>
</evidence>
<keyword evidence="5" id="KW-1185">Reference proteome</keyword>
<keyword evidence="1 4" id="KW-0808">Transferase</keyword>
<dbReference type="Proteomes" id="UP000095705">
    <property type="component" value="Unassembled WGS sequence"/>
</dbReference>
<reference evidence="4 5" key="1">
    <citation type="submission" date="2016-08" db="EMBL/GenBank/DDBJ databases">
        <title>The complete genome of Streptomyces subrutilus 10-1-1.</title>
        <authorList>
            <person name="Chen X."/>
        </authorList>
    </citation>
    <scope>NUCLEOTIDE SEQUENCE [LARGE SCALE GENOMIC DNA]</scope>
    <source>
        <strain evidence="4 5">10-1-1</strain>
    </source>
</reference>
<dbReference type="Gene3D" id="3.40.630.30">
    <property type="match status" value="1"/>
</dbReference>
<evidence type="ECO:0000256" key="1">
    <source>
        <dbReference type="ARBA" id="ARBA00022679"/>
    </source>
</evidence>
<protein>
    <submittedName>
        <fullName evidence="4">GNAT family N-acetyltransferase</fullName>
    </submittedName>
</protein>
<sequence>MSQYQCVIRPVRGDEWAKVKELRIAALNDPAASVAFLETVAQAEGRPDAFWKGRAEGASHGHAARQFVAEGPGGEWAGSVTVLVEESGTTDIFDQDIEQAQGHLVGVFVRPEQRGTGLTEGLFRAALEWCWSLEQPELQRVRLFVHEGNARAAAFYRRFGFEATGNAVPVPADPSAKELEYVFPRT</sequence>
<organism evidence="4 5">
    <name type="scientific">Streptomyces subrutilus</name>
    <dbReference type="NCBI Taxonomy" id="36818"/>
    <lineage>
        <taxon>Bacteria</taxon>
        <taxon>Bacillati</taxon>
        <taxon>Actinomycetota</taxon>
        <taxon>Actinomycetes</taxon>
        <taxon>Kitasatosporales</taxon>
        <taxon>Streptomycetaceae</taxon>
        <taxon>Streptomyces</taxon>
    </lineage>
</organism>
<gene>
    <name evidence="4" type="ORF">BGK67_18080</name>
</gene>
<dbReference type="RefSeq" id="WP_069921224.1">
    <property type="nucleotide sequence ID" value="NZ_MEHK01000001.1"/>
</dbReference>
<dbReference type="EMBL" id="MEHK01000001">
    <property type="protein sequence ID" value="OEJ32969.1"/>
    <property type="molecule type" value="Genomic_DNA"/>
</dbReference>
<evidence type="ECO:0000313" key="4">
    <source>
        <dbReference type="EMBL" id="OEJ32969.1"/>
    </source>
</evidence>
<accession>A0A1E5PTV9</accession>
<proteinExistence type="predicted"/>
<name>A0A1E5PTV9_9ACTN</name>
<dbReference type="Pfam" id="PF00583">
    <property type="entry name" value="Acetyltransf_1"/>
    <property type="match status" value="1"/>
</dbReference>
<dbReference type="STRING" id="36818.BGK67_18080"/>
<dbReference type="SUPFAM" id="SSF55729">
    <property type="entry name" value="Acyl-CoA N-acyltransferases (Nat)"/>
    <property type="match status" value="1"/>
</dbReference>
<keyword evidence="2" id="KW-0012">Acyltransferase</keyword>
<dbReference type="InterPro" id="IPR000182">
    <property type="entry name" value="GNAT_dom"/>
</dbReference>
<dbReference type="GO" id="GO:0016747">
    <property type="term" value="F:acyltransferase activity, transferring groups other than amino-acyl groups"/>
    <property type="evidence" value="ECO:0007669"/>
    <property type="project" value="InterPro"/>
</dbReference>
<dbReference type="InterPro" id="IPR016181">
    <property type="entry name" value="Acyl_CoA_acyltransferase"/>
</dbReference>
<dbReference type="PANTHER" id="PTHR43877">
    <property type="entry name" value="AMINOALKYLPHOSPHONATE N-ACETYLTRANSFERASE-RELATED-RELATED"/>
    <property type="match status" value="1"/>
</dbReference>